<keyword evidence="2" id="KW-1185">Reference proteome</keyword>
<accession>A0A916T0U9</accession>
<reference evidence="1" key="1">
    <citation type="journal article" date="2014" name="Int. J. Syst. Evol. Microbiol.">
        <title>Complete genome sequence of Corynebacterium casei LMG S-19264T (=DSM 44701T), isolated from a smear-ripened cheese.</title>
        <authorList>
            <consortium name="US DOE Joint Genome Institute (JGI-PGF)"/>
            <person name="Walter F."/>
            <person name="Albersmeier A."/>
            <person name="Kalinowski J."/>
            <person name="Ruckert C."/>
        </authorList>
    </citation>
    <scope>NUCLEOTIDE SEQUENCE</scope>
    <source>
        <strain evidence="1">CGMCC 1.15330</strain>
    </source>
</reference>
<organism evidence="1 2">
    <name type="scientific">Sphingomonas metalli</name>
    <dbReference type="NCBI Taxonomy" id="1779358"/>
    <lineage>
        <taxon>Bacteria</taxon>
        <taxon>Pseudomonadati</taxon>
        <taxon>Pseudomonadota</taxon>
        <taxon>Alphaproteobacteria</taxon>
        <taxon>Sphingomonadales</taxon>
        <taxon>Sphingomonadaceae</taxon>
        <taxon>Sphingomonas</taxon>
    </lineage>
</organism>
<gene>
    <name evidence="1" type="ORF">GCM10011380_14440</name>
</gene>
<dbReference type="AlphaFoldDB" id="A0A916T0U9"/>
<reference evidence="1" key="2">
    <citation type="submission" date="2020-09" db="EMBL/GenBank/DDBJ databases">
        <authorList>
            <person name="Sun Q."/>
            <person name="Zhou Y."/>
        </authorList>
    </citation>
    <scope>NUCLEOTIDE SEQUENCE</scope>
    <source>
        <strain evidence="1">CGMCC 1.15330</strain>
    </source>
</reference>
<sequence>MIRFPRSAHNAKDRRTRLRTGSAVCSRGDSDIYARHALLVATTPLLALTLASCAGAPEGDTAQILRATLALLETGRSPNAPQLCVDSRPRGEPLAIYRTMRINSEPDEHQWREAEPLRTEPKVHGRDLFNDATGRETLRIREPDEAAEPLPREAQAQLDARARAMSVDGESLGFAMDGSLAPANMAVRWWLMNRLHGCERTVVLSRLVHDGKTGFITATLDHWGTTYALERSGAGWRVAAQWDTWLY</sequence>
<proteinExistence type="predicted"/>
<protein>
    <submittedName>
        <fullName evidence="1">Uncharacterized protein</fullName>
    </submittedName>
</protein>
<evidence type="ECO:0000313" key="2">
    <source>
        <dbReference type="Proteomes" id="UP000623067"/>
    </source>
</evidence>
<dbReference type="EMBL" id="BMIH01000002">
    <property type="protein sequence ID" value="GGB25966.1"/>
    <property type="molecule type" value="Genomic_DNA"/>
</dbReference>
<comment type="caution">
    <text evidence="1">The sequence shown here is derived from an EMBL/GenBank/DDBJ whole genome shotgun (WGS) entry which is preliminary data.</text>
</comment>
<name>A0A916T0U9_9SPHN</name>
<evidence type="ECO:0000313" key="1">
    <source>
        <dbReference type="EMBL" id="GGB25966.1"/>
    </source>
</evidence>
<dbReference type="RefSeq" id="WP_188658075.1">
    <property type="nucleotide sequence ID" value="NZ_BMIH01000002.1"/>
</dbReference>
<dbReference type="Proteomes" id="UP000623067">
    <property type="component" value="Unassembled WGS sequence"/>
</dbReference>